<dbReference type="PROSITE" id="PS00615">
    <property type="entry name" value="C_TYPE_LECTIN_1"/>
    <property type="match status" value="1"/>
</dbReference>
<feature type="domain" description="C-type lectin" evidence="3">
    <location>
        <begin position="126"/>
        <end position="238"/>
    </location>
</feature>
<dbReference type="InterPro" id="IPR018378">
    <property type="entry name" value="C-type_lectin_CS"/>
</dbReference>
<dbReference type="SMART" id="SM00034">
    <property type="entry name" value="CLECT"/>
    <property type="match status" value="1"/>
</dbReference>
<dbReference type="OrthoDB" id="430340at2759"/>
<dbReference type="Pfam" id="PF00059">
    <property type="entry name" value="Lectin_C"/>
    <property type="match status" value="1"/>
</dbReference>
<dbReference type="PANTHER" id="PTHR22803">
    <property type="entry name" value="MANNOSE, PHOSPHOLIPASE, LECTIN RECEPTOR RELATED"/>
    <property type="match status" value="1"/>
</dbReference>
<evidence type="ECO:0000256" key="2">
    <source>
        <dbReference type="SAM" id="Phobius"/>
    </source>
</evidence>
<keyword evidence="2" id="KW-0472">Membrane</keyword>
<feature type="transmembrane region" description="Helical" evidence="2">
    <location>
        <begin position="102"/>
        <end position="126"/>
    </location>
</feature>
<evidence type="ECO:0000256" key="1">
    <source>
        <dbReference type="ARBA" id="ARBA00023157"/>
    </source>
</evidence>
<keyword evidence="5" id="KW-1185">Reference proteome</keyword>
<reference evidence="4" key="1">
    <citation type="submission" date="2018-11" db="EMBL/GenBank/DDBJ databases">
        <authorList>
            <person name="Alioto T."/>
            <person name="Alioto T."/>
        </authorList>
    </citation>
    <scope>NUCLEOTIDE SEQUENCE</scope>
</reference>
<dbReference type="InterPro" id="IPR016187">
    <property type="entry name" value="CTDL_fold"/>
</dbReference>
<dbReference type="Gene3D" id="3.10.100.10">
    <property type="entry name" value="Mannose-Binding Protein A, subunit A"/>
    <property type="match status" value="1"/>
</dbReference>
<proteinExistence type="predicted"/>
<dbReference type="InterPro" id="IPR001304">
    <property type="entry name" value="C-type_lectin-like"/>
</dbReference>
<protein>
    <recommendedName>
        <fullName evidence="3">C-type lectin domain-containing protein</fullName>
    </recommendedName>
</protein>
<evidence type="ECO:0000313" key="4">
    <source>
        <dbReference type="EMBL" id="VDI04225.1"/>
    </source>
</evidence>
<dbReference type="SUPFAM" id="SSF56436">
    <property type="entry name" value="C-type lectin-like"/>
    <property type="match status" value="1"/>
</dbReference>
<comment type="caution">
    <text evidence="4">The sequence shown here is derived from an EMBL/GenBank/DDBJ whole genome shotgun (WGS) entry which is preliminary data.</text>
</comment>
<organism evidence="4 5">
    <name type="scientific">Mytilus galloprovincialis</name>
    <name type="common">Mediterranean mussel</name>
    <dbReference type="NCBI Taxonomy" id="29158"/>
    <lineage>
        <taxon>Eukaryota</taxon>
        <taxon>Metazoa</taxon>
        <taxon>Spiralia</taxon>
        <taxon>Lophotrochozoa</taxon>
        <taxon>Mollusca</taxon>
        <taxon>Bivalvia</taxon>
        <taxon>Autobranchia</taxon>
        <taxon>Pteriomorphia</taxon>
        <taxon>Mytilida</taxon>
        <taxon>Mytiloidea</taxon>
        <taxon>Mytilidae</taxon>
        <taxon>Mytilinae</taxon>
        <taxon>Mytilus</taxon>
    </lineage>
</organism>
<evidence type="ECO:0000259" key="3">
    <source>
        <dbReference type="PROSITE" id="PS50041"/>
    </source>
</evidence>
<dbReference type="InterPro" id="IPR050111">
    <property type="entry name" value="C-type_lectin/snaclec_domain"/>
</dbReference>
<keyword evidence="2" id="KW-1133">Transmembrane helix</keyword>
<dbReference type="InterPro" id="IPR016186">
    <property type="entry name" value="C-type_lectin-like/link_sf"/>
</dbReference>
<accession>A0A8B6CGE9</accession>
<dbReference type="PROSITE" id="PS50041">
    <property type="entry name" value="C_TYPE_LECTIN_2"/>
    <property type="match status" value="1"/>
</dbReference>
<name>A0A8B6CGE9_MYTGA</name>
<keyword evidence="1" id="KW-1015">Disulfide bond</keyword>
<evidence type="ECO:0000313" key="5">
    <source>
        <dbReference type="Proteomes" id="UP000596742"/>
    </source>
</evidence>
<dbReference type="CDD" id="cd00037">
    <property type="entry name" value="CLECT"/>
    <property type="match status" value="1"/>
</dbReference>
<dbReference type="EMBL" id="UYJE01001688">
    <property type="protein sequence ID" value="VDI04225.1"/>
    <property type="molecule type" value="Genomic_DNA"/>
</dbReference>
<dbReference type="AlphaFoldDB" id="A0A8B6CGE9"/>
<sequence>MELYCEDGTILTDDKTILNKWKTEFQNIYNTDNAASNLDDEFYRQVSTHKSSLEDKMLDPLYNENQETNTTITIEEIRRLVYKTKNGKRCAFEANLRMQFTFFAGFFVLAVFVTHVCSISADWTLYDGKYYMFVKNAKNWNTAQVNNFRHSTKFKNVGAWLKRQARQRGGGWWLGATDLDQEGTWKWTSGNQIGYSDWAYGQPDNGNGSSQDCLQLWDDKSYRWDDLWCTSQRNYICQRKPCNSDE</sequence>
<dbReference type="Proteomes" id="UP000596742">
    <property type="component" value="Unassembled WGS sequence"/>
</dbReference>
<keyword evidence="2" id="KW-0812">Transmembrane</keyword>
<gene>
    <name evidence="4" type="ORF">MGAL_10B014090</name>
</gene>